<name>A0A1H1KWW0_9MICO</name>
<dbReference type="Pfam" id="PF09534">
    <property type="entry name" value="Trp_oprn_chp"/>
    <property type="match status" value="1"/>
</dbReference>
<keyword evidence="1 2" id="KW-0812">Transmembrane</keyword>
<dbReference type="AlphaFoldDB" id="A0A1H1KWW0"/>
<keyword evidence="1" id="KW-1133">Transmembrane helix</keyword>
<gene>
    <name evidence="2" type="ORF">SAMN04489719_0221</name>
</gene>
<evidence type="ECO:0000313" key="2">
    <source>
        <dbReference type="EMBL" id="SDR66794.1"/>
    </source>
</evidence>
<organism evidence="2 3">
    <name type="scientific">Agrococcus carbonis</name>
    <dbReference type="NCBI Taxonomy" id="684552"/>
    <lineage>
        <taxon>Bacteria</taxon>
        <taxon>Bacillati</taxon>
        <taxon>Actinomycetota</taxon>
        <taxon>Actinomycetes</taxon>
        <taxon>Micrococcales</taxon>
        <taxon>Microbacteriaceae</taxon>
        <taxon>Agrococcus</taxon>
    </lineage>
</organism>
<keyword evidence="1" id="KW-0472">Membrane</keyword>
<evidence type="ECO:0000313" key="3">
    <source>
        <dbReference type="Proteomes" id="UP000199649"/>
    </source>
</evidence>
<feature type="transmembrane region" description="Helical" evidence="1">
    <location>
        <begin position="131"/>
        <end position="151"/>
    </location>
</feature>
<keyword evidence="3" id="KW-1185">Reference proteome</keyword>
<protein>
    <submittedName>
        <fullName evidence="2">Tryptophan-associated transmembrane protein (Trp_oprn_chp)</fullName>
    </submittedName>
</protein>
<dbReference type="STRING" id="684552.SAMN04489719_0221"/>
<proteinExistence type="predicted"/>
<dbReference type="OrthoDB" id="5119592at2"/>
<accession>A0A1H1KWW0</accession>
<dbReference type="RefSeq" id="WP_092665040.1">
    <property type="nucleotide sequence ID" value="NZ_LT629734.1"/>
</dbReference>
<reference evidence="3" key="1">
    <citation type="submission" date="2016-10" db="EMBL/GenBank/DDBJ databases">
        <authorList>
            <person name="Varghese N."/>
            <person name="Submissions S."/>
        </authorList>
    </citation>
    <scope>NUCLEOTIDE SEQUENCE [LARGE SCALE GENOMIC DNA]</scope>
    <source>
        <strain evidence="3">DSM 22965</strain>
    </source>
</reference>
<dbReference type="InterPro" id="IPR019051">
    <property type="entry name" value="Trp_biosyn_TM_oprn/chp"/>
</dbReference>
<dbReference type="Proteomes" id="UP000199649">
    <property type="component" value="Chromosome I"/>
</dbReference>
<feature type="transmembrane region" description="Helical" evidence="1">
    <location>
        <begin position="50"/>
        <end position="69"/>
    </location>
</feature>
<feature type="transmembrane region" description="Helical" evidence="1">
    <location>
        <begin position="76"/>
        <end position="95"/>
    </location>
</feature>
<evidence type="ECO:0000256" key="1">
    <source>
        <dbReference type="SAM" id="Phobius"/>
    </source>
</evidence>
<dbReference type="EMBL" id="LT629734">
    <property type="protein sequence ID" value="SDR66794.1"/>
    <property type="molecule type" value="Genomic_DNA"/>
</dbReference>
<sequence>MSRLLARGRTVASALLLLAAALGLLSATQPWASVVLVDGRELAATGQQLAGALTVMALACAVLALVLPLAGRAWRVVLGVLALALGAGLIAHVSAAQGGIGRALDVLVADATGIAGSAQAAEVASLVADGWQGAGFAAGAVAAIAGAWTLATGHRWPARAKRAARYERTGSGLAWDAMDDGEDPTR</sequence>